<sequence>MDEPFDEPPMDEPFDEPPMDEPFDEPPMDEPFDESPMDEPFDEPPMDEPFEEPPIDEPFDEPPIDEPLMGEDLPAEGQALDDQPFDEQAPEGEGLDDQPPMDDAPFDDQPPMDDEPFDDQPPMDDTPFDDQGIADDGLDGAAGQDDFPADGADGRGMDDGYPQDDFAQNDGFQDSLDQNLGDYPEAELYDGAGYGDDFADQPDNGAFNDPPMDEGFAAEGGPDPPMDRNFQDPPMDDLPPEDFDAGGQDKFDQYADPPEGAEDTQSFDEASQDELAGDDFAEPGLEGDGFRDDMAEQNPDEYPLSPEMDGQEDAFQNADPGEAMMSPVMDGMDEQPMSPAPQYDGSEYGPMSPPMDEDVPPMPSPGPMENGFDERGDDQFQDPPLEDSFDDQGLPAGDGFQDPPMEDGFDTHDMDGQGMEMSEPFDEQEQPPFDDSFQDGQDLPRSDDRFQEQFDEFDEQGGRDMEPRDQFHEQPLDDDFDTQDGQDMMLQDDQFQEQPFDDAFGGQGDQDMGPADDQLQEQPFDDFNGQGGEDMLPADDQGFPAEEDQFQDDMLPEFAAPQDQQDFGTARSPSLQGMQEPGPEFQDEGMYPQEPAQDVYYDTDESPSPPQEYQTGQPMEMADSRDEYAGQSEFMAAGHVGRPAGVGKNEKHQWLLPLMATATLGWGMEALEEQYHAANLKASGFSFKAVAAKLFGSKKKDDAKGNKGQNPSAAGAVVGEGSTPDPEDPNDEVFMDAPEYPEAAGQNGEWEDIAENDQPKPKGKRGLFGLLRGKKKQGDLEAQDQPFADGQGNFEGGQHQFADNQDPTMQDDQLNRDAPMGADGYPEDSNMADANANAETTKPKKRGFFAGLFGSKKAADPDGMGADSMDRGMGPEMGDSMAQDMNGQDMNDGTQQRSQRPGFFARLFRKKSKHHNEDMFGQGAPAQRTKKPGFFARLFGKYSKRHNQGGHSFDDGYTKPPKKRGMFAVVFGSGKKTTAPPQDQYGNGVEEYPMEPPGARQRDNEPVQDAYQPDAYDGPDGYSSPQRPKKKSFFARLFGSKKESHSQRDQQPHINAPNTLPQKRGLFARAQTMREEERSARQKKRGFWARLFCRKPKQPNQDDIEMGNFDEGRIGRVRTGSPQLVQSEAEATPRSTAADVMYKEDDNLDDVIPGKKRKKEKKHKKDKKRTSTNSMGLYRQATLSSSNKMPKKGKRQSGVYYGEEASGLTEPREARKAPARVRYAPIVPSSEGMYQHVGAPRQRQRGAGRTAAAAAAANPGNWFWMDVYWK</sequence>
<feature type="compositionally biased region" description="Polar residues" evidence="1">
    <location>
        <begin position="975"/>
        <end position="985"/>
    </location>
</feature>
<evidence type="ECO:0000313" key="2">
    <source>
        <dbReference type="EMBL" id="KAK3900191.1"/>
    </source>
</evidence>
<feature type="compositionally biased region" description="Low complexity" evidence="1">
    <location>
        <begin position="139"/>
        <end position="151"/>
    </location>
</feature>
<feature type="region of interest" description="Disordered" evidence="1">
    <location>
        <begin position="699"/>
        <end position="1252"/>
    </location>
</feature>
<dbReference type="AlphaFoldDB" id="A0AAN6MHD4"/>
<feature type="compositionally biased region" description="Acidic residues" evidence="1">
    <location>
        <begin position="83"/>
        <end position="138"/>
    </location>
</feature>
<feature type="compositionally biased region" description="Low complexity" evidence="1">
    <location>
        <begin position="1238"/>
        <end position="1252"/>
    </location>
</feature>
<evidence type="ECO:0000256" key="1">
    <source>
        <dbReference type="SAM" id="MobiDB-lite"/>
    </source>
</evidence>
<feature type="compositionally biased region" description="Basic and acidic residues" evidence="1">
    <location>
        <begin position="442"/>
        <end position="452"/>
    </location>
</feature>
<feature type="compositionally biased region" description="Acidic residues" evidence="1">
    <location>
        <begin position="379"/>
        <end position="390"/>
    </location>
</feature>
<feature type="compositionally biased region" description="Basic and acidic residues" evidence="1">
    <location>
        <begin position="1040"/>
        <end position="1051"/>
    </location>
</feature>
<comment type="caution">
    <text evidence="2">The sequence shown here is derived from an EMBL/GenBank/DDBJ whole genome shotgun (WGS) entry which is preliminary data.</text>
</comment>
<gene>
    <name evidence="2" type="ORF">C8A05DRAFT_36176</name>
</gene>
<reference evidence="2" key="1">
    <citation type="journal article" date="2023" name="Mol. Phylogenet. Evol.">
        <title>Genome-scale phylogeny and comparative genomics of the fungal order Sordariales.</title>
        <authorList>
            <person name="Hensen N."/>
            <person name="Bonometti L."/>
            <person name="Westerberg I."/>
            <person name="Brannstrom I.O."/>
            <person name="Guillou S."/>
            <person name="Cros-Aarteil S."/>
            <person name="Calhoun S."/>
            <person name="Haridas S."/>
            <person name="Kuo A."/>
            <person name="Mondo S."/>
            <person name="Pangilinan J."/>
            <person name="Riley R."/>
            <person name="LaButti K."/>
            <person name="Andreopoulos B."/>
            <person name="Lipzen A."/>
            <person name="Chen C."/>
            <person name="Yan M."/>
            <person name="Daum C."/>
            <person name="Ng V."/>
            <person name="Clum A."/>
            <person name="Steindorff A."/>
            <person name="Ohm R.A."/>
            <person name="Martin F."/>
            <person name="Silar P."/>
            <person name="Natvig D.O."/>
            <person name="Lalanne C."/>
            <person name="Gautier V."/>
            <person name="Ament-Velasquez S.L."/>
            <person name="Kruys A."/>
            <person name="Hutchinson M.I."/>
            <person name="Powell A.J."/>
            <person name="Barry K."/>
            <person name="Miller A.N."/>
            <person name="Grigoriev I.V."/>
            <person name="Debuchy R."/>
            <person name="Gladieux P."/>
            <person name="Hiltunen Thoren M."/>
            <person name="Johannesson H."/>
        </authorList>
    </citation>
    <scope>NUCLEOTIDE SEQUENCE</scope>
    <source>
        <strain evidence="2">CBS 103.79</strain>
    </source>
</reference>
<feature type="compositionally biased region" description="Polar residues" evidence="1">
    <location>
        <begin position="562"/>
        <end position="577"/>
    </location>
</feature>
<protein>
    <submittedName>
        <fullName evidence="2">Uncharacterized protein</fullName>
    </submittedName>
</protein>
<dbReference type="Proteomes" id="UP001303889">
    <property type="component" value="Unassembled WGS sequence"/>
</dbReference>
<keyword evidence="3" id="KW-1185">Reference proteome</keyword>
<feature type="compositionally biased region" description="Polar residues" evidence="1">
    <location>
        <begin position="883"/>
        <end position="899"/>
    </location>
</feature>
<feature type="compositionally biased region" description="Basic residues" evidence="1">
    <location>
        <begin position="1154"/>
        <end position="1170"/>
    </location>
</feature>
<feature type="compositionally biased region" description="Acidic residues" evidence="1">
    <location>
        <begin position="725"/>
        <end position="734"/>
    </location>
</feature>
<feature type="compositionally biased region" description="Basic and acidic residues" evidence="1">
    <location>
        <begin position="460"/>
        <end position="475"/>
    </location>
</feature>
<proteinExistence type="predicted"/>
<organism evidence="2 3">
    <name type="scientific">Staphylotrichum tortipilum</name>
    <dbReference type="NCBI Taxonomy" id="2831512"/>
    <lineage>
        <taxon>Eukaryota</taxon>
        <taxon>Fungi</taxon>
        <taxon>Dikarya</taxon>
        <taxon>Ascomycota</taxon>
        <taxon>Pezizomycotina</taxon>
        <taxon>Sordariomycetes</taxon>
        <taxon>Sordariomycetidae</taxon>
        <taxon>Sordariales</taxon>
        <taxon>Chaetomiaceae</taxon>
        <taxon>Staphylotrichum</taxon>
    </lineage>
</organism>
<feature type="compositionally biased region" description="Polar residues" evidence="1">
    <location>
        <begin position="801"/>
        <end position="812"/>
    </location>
</feature>
<feature type="compositionally biased region" description="Polar residues" evidence="1">
    <location>
        <begin position="1171"/>
        <end position="1188"/>
    </location>
</feature>
<feature type="compositionally biased region" description="Acidic residues" evidence="1">
    <location>
        <begin position="545"/>
        <end position="555"/>
    </location>
</feature>
<feature type="compositionally biased region" description="Acidic residues" evidence="1">
    <location>
        <begin position="259"/>
        <end position="281"/>
    </location>
</feature>
<name>A0AAN6MHD4_9PEZI</name>
<feature type="compositionally biased region" description="Basic residues" evidence="1">
    <location>
        <begin position="1081"/>
        <end position="1097"/>
    </location>
</feature>
<evidence type="ECO:0000313" key="3">
    <source>
        <dbReference type="Proteomes" id="UP001303889"/>
    </source>
</evidence>
<feature type="compositionally biased region" description="Polar residues" evidence="1">
    <location>
        <begin position="1052"/>
        <end position="1061"/>
    </location>
</feature>
<dbReference type="EMBL" id="MU855697">
    <property type="protein sequence ID" value="KAK3900191.1"/>
    <property type="molecule type" value="Genomic_DNA"/>
</dbReference>
<feature type="compositionally biased region" description="Low complexity" evidence="1">
    <location>
        <begin position="485"/>
        <end position="513"/>
    </location>
</feature>
<reference evidence="2" key="2">
    <citation type="submission" date="2023-05" db="EMBL/GenBank/DDBJ databases">
        <authorList>
            <consortium name="Lawrence Berkeley National Laboratory"/>
            <person name="Steindorff A."/>
            <person name="Hensen N."/>
            <person name="Bonometti L."/>
            <person name="Westerberg I."/>
            <person name="Brannstrom I.O."/>
            <person name="Guillou S."/>
            <person name="Cros-Aarteil S."/>
            <person name="Calhoun S."/>
            <person name="Haridas S."/>
            <person name="Kuo A."/>
            <person name="Mondo S."/>
            <person name="Pangilinan J."/>
            <person name="Riley R."/>
            <person name="Labutti K."/>
            <person name="Andreopoulos B."/>
            <person name="Lipzen A."/>
            <person name="Chen C."/>
            <person name="Yanf M."/>
            <person name="Daum C."/>
            <person name="Ng V."/>
            <person name="Clum A."/>
            <person name="Ohm R."/>
            <person name="Martin F."/>
            <person name="Silar P."/>
            <person name="Natvig D."/>
            <person name="Lalanne C."/>
            <person name="Gautier V."/>
            <person name="Ament-Velasquez S.L."/>
            <person name="Kruys A."/>
            <person name="Hutchinson M.I."/>
            <person name="Powell A.J."/>
            <person name="Barry K."/>
            <person name="Miller A.N."/>
            <person name="Grigoriev I.V."/>
            <person name="Debuchy R."/>
            <person name="Gladieux P."/>
            <person name="Thoren M.H."/>
            <person name="Johannesson H."/>
        </authorList>
    </citation>
    <scope>NUCLEOTIDE SEQUENCE</scope>
    <source>
        <strain evidence="2">CBS 103.79</strain>
    </source>
</reference>
<accession>A0AAN6MHD4</accession>
<feature type="compositionally biased region" description="Acidic residues" evidence="1">
    <location>
        <begin position="234"/>
        <end position="244"/>
    </location>
</feature>
<feature type="region of interest" description="Disordered" evidence="1">
    <location>
        <begin position="1"/>
        <end position="620"/>
    </location>
</feature>
<feature type="compositionally biased region" description="Acidic residues" evidence="1">
    <location>
        <begin position="1"/>
        <end position="64"/>
    </location>
</feature>